<sequence>LFKLEEFKQLVKDFRDVADFLVVYIAEAHSTDGWAFTNNVDINQHQSLEDRVSAAKILVQKDPLCPVVVDVMSNVTSTKYGALPERLYVLQAGKVIYKVRSPRR</sequence>
<comment type="catalytic activity">
    <reaction evidence="5">
        <text>3,3'-diiodo-L-thyronine sulfate + iodide + A + H(+) = 3,3',5'-triiodo-L-thyronine sulfate + AH2</text>
        <dbReference type="Rhea" id="RHEA:83831"/>
        <dbReference type="ChEBI" id="CHEBI:13193"/>
        <dbReference type="ChEBI" id="CHEBI:15378"/>
        <dbReference type="ChEBI" id="CHEBI:16382"/>
        <dbReference type="ChEBI" id="CHEBI:17499"/>
        <dbReference type="ChEBI" id="CHEBI:176513"/>
        <dbReference type="ChEBI" id="CHEBI:176515"/>
    </reaction>
    <physiologicalReaction direction="right-to-left" evidence="5">
        <dbReference type="Rhea" id="RHEA:83833"/>
    </physiologicalReaction>
</comment>
<evidence type="ECO:0000256" key="4">
    <source>
        <dbReference type="ARBA" id="ARBA00093210"/>
    </source>
</evidence>
<evidence type="ECO:0000256" key="3">
    <source>
        <dbReference type="ARBA" id="ARBA00093206"/>
    </source>
</evidence>
<keyword evidence="8" id="KW-0712">Selenocysteine</keyword>
<comment type="catalytic activity">
    <reaction evidence="4">
        <text>3'-iodothyronamine + iodide + A + H(+) = 3',5'-diiodothyronamine + AH2</text>
        <dbReference type="Rhea" id="RHEA:83803"/>
        <dbReference type="ChEBI" id="CHEBI:13193"/>
        <dbReference type="ChEBI" id="CHEBI:15378"/>
        <dbReference type="ChEBI" id="CHEBI:16382"/>
        <dbReference type="ChEBI" id="CHEBI:17499"/>
        <dbReference type="ChEBI" id="CHEBI:233339"/>
        <dbReference type="ChEBI" id="CHEBI:233342"/>
    </reaction>
    <physiologicalReaction direction="right-to-left" evidence="4">
        <dbReference type="Rhea" id="RHEA:83805"/>
    </physiologicalReaction>
</comment>
<evidence type="ECO:0000256" key="8">
    <source>
        <dbReference type="RuleBase" id="RU000676"/>
    </source>
</evidence>
<dbReference type="Proteomes" id="UP000472263">
    <property type="component" value="Chromosome 4"/>
</dbReference>
<evidence type="ECO:0000313" key="9">
    <source>
        <dbReference type="Ensembl" id="ENSMMDP00005000667.1"/>
    </source>
</evidence>
<keyword evidence="8" id="KW-0893">Thyroid hormones biosynthesis</keyword>
<dbReference type="PANTHER" id="PTHR11781:SF22">
    <property type="entry name" value="TYPE I IODOTHYRONINE DEIODINASE"/>
    <property type="match status" value="1"/>
</dbReference>
<comment type="function">
    <text evidence="8">Responsible for the deiodination of T4 (3,5,3',5'-tetraiodothyronine).</text>
</comment>
<dbReference type="GeneTree" id="ENSGT00940000154482"/>
<reference evidence="9" key="3">
    <citation type="submission" date="2025-09" db="UniProtKB">
        <authorList>
            <consortium name="Ensembl"/>
        </authorList>
    </citation>
    <scope>IDENTIFICATION</scope>
</reference>
<dbReference type="InParanoid" id="A0A667WHB5"/>
<dbReference type="GO" id="GO:0004800">
    <property type="term" value="F:thyroxine 5'-deiodinase activity"/>
    <property type="evidence" value="ECO:0007669"/>
    <property type="project" value="InterPro"/>
</dbReference>
<dbReference type="AlphaFoldDB" id="A0A667WHB5"/>
<evidence type="ECO:0000313" key="10">
    <source>
        <dbReference type="Proteomes" id="UP000472263"/>
    </source>
</evidence>
<evidence type="ECO:0000256" key="5">
    <source>
        <dbReference type="ARBA" id="ARBA00093219"/>
    </source>
</evidence>
<keyword evidence="8" id="KW-0560">Oxidoreductase</keyword>
<dbReference type="Gene3D" id="3.40.30.10">
    <property type="entry name" value="Glutaredoxin"/>
    <property type="match status" value="1"/>
</dbReference>
<evidence type="ECO:0000256" key="1">
    <source>
        <dbReference type="ARBA" id="ARBA00093186"/>
    </source>
</evidence>
<comment type="catalytic activity">
    <reaction evidence="1">
        <text>3-iodo-L-thyronine + iodide + A + H(+) = 3,3'-diiodo-L-thyronine + AH2</text>
        <dbReference type="Rhea" id="RHEA:83783"/>
        <dbReference type="ChEBI" id="CHEBI:13193"/>
        <dbReference type="ChEBI" id="CHEBI:15378"/>
        <dbReference type="ChEBI" id="CHEBI:16382"/>
        <dbReference type="ChEBI" id="CHEBI:17499"/>
        <dbReference type="ChEBI" id="CHEBI:176514"/>
        <dbReference type="ChEBI" id="CHEBI:232627"/>
    </reaction>
    <physiologicalReaction direction="right-to-left" evidence="1">
        <dbReference type="Rhea" id="RHEA:83785"/>
    </physiologicalReaction>
</comment>
<dbReference type="Ensembl" id="ENSMMDT00005000681.1">
    <property type="protein sequence ID" value="ENSMMDP00005000667.1"/>
    <property type="gene ID" value="ENSMMDG00005000427.1"/>
</dbReference>
<protein>
    <recommendedName>
        <fullName evidence="8">Iodothyronine deiodinase</fullName>
    </recommendedName>
</protein>
<comment type="catalytic activity">
    <reaction evidence="6">
        <text>3,3'-diiodothyronamine + iodide + A + H(+) = 3,3',5'-triiodothyronamine + AH2</text>
        <dbReference type="Rhea" id="RHEA:83795"/>
        <dbReference type="ChEBI" id="CHEBI:13193"/>
        <dbReference type="ChEBI" id="CHEBI:15378"/>
        <dbReference type="ChEBI" id="CHEBI:16382"/>
        <dbReference type="ChEBI" id="CHEBI:17499"/>
        <dbReference type="ChEBI" id="CHEBI:233341"/>
        <dbReference type="ChEBI" id="CHEBI:233343"/>
    </reaction>
    <physiologicalReaction direction="right-to-left" evidence="6">
        <dbReference type="Rhea" id="RHEA:83797"/>
    </physiologicalReaction>
</comment>
<comment type="similarity">
    <text evidence="8">Belongs to the iodothyronine deiodinase family.</text>
</comment>
<dbReference type="GO" id="GO:0042446">
    <property type="term" value="P:hormone biosynthetic process"/>
    <property type="evidence" value="ECO:0007669"/>
    <property type="project" value="UniProtKB-KW"/>
</dbReference>
<comment type="catalytic activity">
    <reaction evidence="7">
        <text>3-iodothyronamine + iodide + A + H(+) = 3,3'-diiodothyronamine + AH2</text>
        <dbReference type="Rhea" id="RHEA:83827"/>
        <dbReference type="ChEBI" id="CHEBI:13193"/>
        <dbReference type="ChEBI" id="CHEBI:15378"/>
        <dbReference type="ChEBI" id="CHEBI:16382"/>
        <dbReference type="ChEBI" id="CHEBI:17499"/>
        <dbReference type="ChEBI" id="CHEBI:231647"/>
        <dbReference type="ChEBI" id="CHEBI:233341"/>
    </reaction>
    <physiologicalReaction direction="right-to-left" evidence="7">
        <dbReference type="Rhea" id="RHEA:83829"/>
    </physiologicalReaction>
</comment>
<evidence type="ECO:0000256" key="6">
    <source>
        <dbReference type="ARBA" id="ARBA00093236"/>
    </source>
</evidence>
<keyword evidence="10" id="KW-1185">Reference proteome</keyword>
<name>A0A667WHB5_9TELE</name>
<dbReference type="GO" id="GO:0042404">
    <property type="term" value="P:thyroid hormone catabolic process"/>
    <property type="evidence" value="ECO:0007669"/>
    <property type="project" value="UniProtKB-ARBA"/>
</dbReference>
<dbReference type="InterPro" id="IPR000643">
    <property type="entry name" value="Iodothyronine_deiodinase"/>
</dbReference>
<proteinExistence type="inferred from homology"/>
<accession>A0A667WHB5</accession>
<evidence type="ECO:0000256" key="2">
    <source>
        <dbReference type="ARBA" id="ARBA00093202"/>
    </source>
</evidence>
<comment type="catalytic activity">
    <reaction evidence="2">
        <text>3,3',5'-triiodo-L-thyronine sulfate + iodide + A + H(+) = L-thyroxine sulfate + AH2</text>
        <dbReference type="Rhea" id="RHEA:83835"/>
        <dbReference type="ChEBI" id="CHEBI:13193"/>
        <dbReference type="ChEBI" id="CHEBI:15378"/>
        <dbReference type="ChEBI" id="CHEBI:16382"/>
        <dbReference type="ChEBI" id="CHEBI:17499"/>
        <dbReference type="ChEBI" id="CHEBI:176512"/>
        <dbReference type="ChEBI" id="CHEBI:176513"/>
    </reaction>
    <physiologicalReaction direction="right-to-left" evidence="2">
        <dbReference type="Rhea" id="RHEA:83837"/>
    </physiologicalReaction>
</comment>
<dbReference type="Pfam" id="PF00837">
    <property type="entry name" value="T4_deiodinase"/>
    <property type="match status" value="1"/>
</dbReference>
<reference evidence="9" key="2">
    <citation type="submission" date="2025-08" db="UniProtKB">
        <authorList>
            <consortium name="Ensembl"/>
        </authorList>
    </citation>
    <scope>IDENTIFICATION</scope>
</reference>
<dbReference type="PANTHER" id="PTHR11781">
    <property type="entry name" value="IODOTHYRONINE DEIODINASE"/>
    <property type="match status" value="1"/>
</dbReference>
<reference evidence="9" key="1">
    <citation type="submission" date="2019-06" db="EMBL/GenBank/DDBJ databases">
        <authorList>
            <consortium name="Wellcome Sanger Institute Data Sharing"/>
        </authorList>
    </citation>
    <scope>NUCLEOTIDE SEQUENCE [LARGE SCALE GENOMIC DNA]</scope>
</reference>
<comment type="catalytic activity">
    <reaction evidence="3">
        <text>3,3'-diiodo-L-thyronine sulfate + iodide + A + H(+) = 3,3',5-triiodo-L-thyronine sulfate + AH2</text>
        <dbReference type="Rhea" id="RHEA:83751"/>
        <dbReference type="ChEBI" id="CHEBI:13193"/>
        <dbReference type="ChEBI" id="CHEBI:15378"/>
        <dbReference type="ChEBI" id="CHEBI:16382"/>
        <dbReference type="ChEBI" id="CHEBI:17499"/>
        <dbReference type="ChEBI" id="CHEBI:176511"/>
        <dbReference type="ChEBI" id="CHEBI:176515"/>
    </reaction>
    <physiologicalReaction direction="right-to-left" evidence="3">
        <dbReference type="Rhea" id="RHEA:83753"/>
    </physiologicalReaction>
</comment>
<evidence type="ECO:0000256" key="7">
    <source>
        <dbReference type="ARBA" id="ARBA00093242"/>
    </source>
</evidence>
<organism evidence="9 10">
    <name type="scientific">Myripristis murdjan</name>
    <name type="common">pinecone soldierfish</name>
    <dbReference type="NCBI Taxonomy" id="586833"/>
    <lineage>
        <taxon>Eukaryota</taxon>
        <taxon>Metazoa</taxon>
        <taxon>Chordata</taxon>
        <taxon>Craniata</taxon>
        <taxon>Vertebrata</taxon>
        <taxon>Euteleostomi</taxon>
        <taxon>Actinopterygii</taxon>
        <taxon>Neopterygii</taxon>
        <taxon>Teleostei</taxon>
        <taxon>Neoteleostei</taxon>
        <taxon>Acanthomorphata</taxon>
        <taxon>Holocentriformes</taxon>
        <taxon>Holocentridae</taxon>
        <taxon>Myripristis</taxon>
    </lineage>
</organism>